<feature type="domain" description="Protein kinase" evidence="16">
    <location>
        <begin position="1666"/>
        <end position="1948"/>
    </location>
</feature>
<dbReference type="GO" id="GO:0030334">
    <property type="term" value="P:regulation of cell migration"/>
    <property type="evidence" value="ECO:0007669"/>
    <property type="project" value="TreeGrafter"/>
</dbReference>
<keyword evidence="10" id="KW-0675">Receptor</keyword>
<dbReference type="InterPro" id="IPR031148">
    <property type="entry name" value="Plexin"/>
</dbReference>
<evidence type="ECO:0000256" key="14">
    <source>
        <dbReference type="SAM" id="Phobius"/>
    </source>
</evidence>
<dbReference type="PANTHER" id="PTHR22625">
    <property type="entry name" value="PLEXIN"/>
    <property type="match status" value="1"/>
</dbReference>
<dbReference type="InterPro" id="IPR008271">
    <property type="entry name" value="Ser/Thr_kinase_AS"/>
</dbReference>
<keyword evidence="8 14" id="KW-0472">Membrane</keyword>
<dbReference type="InterPro" id="IPR057533">
    <property type="entry name" value="PSI_Plexin-B"/>
</dbReference>
<evidence type="ECO:0000256" key="12">
    <source>
        <dbReference type="PROSITE-ProRule" id="PRU00352"/>
    </source>
</evidence>
<dbReference type="InterPro" id="IPR002909">
    <property type="entry name" value="IPT_dom"/>
</dbReference>
<evidence type="ECO:0000259" key="17">
    <source>
        <dbReference type="PROSITE" id="PS51004"/>
    </source>
</evidence>
<dbReference type="Gene3D" id="2.130.10.10">
    <property type="entry name" value="YVTN repeat-like/Quinoprotein amine dehydrogenase"/>
    <property type="match status" value="1"/>
</dbReference>
<dbReference type="InterPro" id="IPR001627">
    <property type="entry name" value="Semap_dom"/>
</dbReference>
<feature type="region of interest" description="Disordered" evidence="13">
    <location>
        <begin position="774"/>
        <end position="812"/>
    </location>
</feature>
<dbReference type="InterPro" id="IPR013783">
    <property type="entry name" value="Ig-like_fold"/>
</dbReference>
<dbReference type="PANTHER" id="PTHR22625:SF36">
    <property type="entry name" value="PLEXIN-B1"/>
    <property type="match status" value="1"/>
</dbReference>
<dbReference type="FunFam" id="2.130.10.10:FF:000126">
    <property type="entry name" value="Plexin B1"/>
    <property type="match status" value="1"/>
</dbReference>
<feature type="compositionally biased region" description="Low complexity" evidence="13">
    <location>
        <begin position="844"/>
        <end position="857"/>
    </location>
</feature>
<gene>
    <name evidence="18" type="ORF">llap_10251</name>
</gene>
<feature type="transmembrane region" description="Helical" evidence="14">
    <location>
        <begin position="1459"/>
        <end position="1479"/>
    </location>
</feature>
<dbReference type="GO" id="GO:0008360">
    <property type="term" value="P:regulation of cell shape"/>
    <property type="evidence" value="ECO:0007669"/>
    <property type="project" value="TreeGrafter"/>
</dbReference>
<dbReference type="GO" id="GO:0017154">
    <property type="term" value="F:semaphorin receptor activity"/>
    <property type="evidence" value="ECO:0007669"/>
    <property type="project" value="InterPro"/>
</dbReference>
<dbReference type="FunFam" id="2.60.40.10:FF:000734">
    <property type="entry name" value="plexin-B1 isoform X1"/>
    <property type="match status" value="1"/>
</dbReference>
<dbReference type="Gene3D" id="1.10.510.10">
    <property type="entry name" value="Transferase(Phosphotransferase) domain 1"/>
    <property type="match status" value="2"/>
</dbReference>
<protein>
    <submittedName>
        <fullName evidence="18">Plexin-b1 isoform x1</fullName>
    </submittedName>
</protein>
<keyword evidence="6" id="KW-0677">Repeat</keyword>
<dbReference type="PROSITE" id="PS51004">
    <property type="entry name" value="SEMA"/>
    <property type="match status" value="1"/>
</dbReference>
<dbReference type="InterPro" id="IPR041362">
    <property type="entry name" value="TIG2_plexin"/>
</dbReference>
<keyword evidence="19" id="KW-1185">Reference proteome</keyword>
<dbReference type="Pfam" id="PF24479">
    <property type="entry name" value="PSI_PlexinA-B"/>
    <property type="match status" value="1"/>
</dbReference>
<dbReference type="InterPro" id="IPR002165">
    <property type="entry name" value="Plexin_repeat"/>
</dbReference>
<reference evidence="19" key="1">
    <citation type="submission" date="2017-11" db="EMBL/GenBank/DDBJ databases">
        <authorList>
            <person name="Lima N.C."/>
            <person name="Parody-Merino A.M."/>
            <person name="Battley P.F."/>
            <person name="Fidler A.E."/>
            <person name="Prosdocimi F."/>
        </authorList>
    </citation>
    <scope>NUCLEOTIDE SEQUENCE [LARGE SCALE GENOMIC DNA]</scope>
</reference>
<evidence type="ECO:0000256" key="9">
    <source>
        <dbReference type="ARBA" id="ARBA00023157"/>
    </source>
</evidence>
<keyword evidence="9" id="KW-1015">Disulfide bond</keyword>
<dbReference type="SMART" id="SM00220">
    <property type="entry name" value="S_TKc"/>
    <property type="match status" value="1"/>
</dbReference>
<dbReference type="PROSITE" id="PS50011">
    <property type="entry name" value="PROTEIN_KINASE_DOM"/>
    <property type="match status" value="1"/>
</dbReference>
<keyword evidence="4 14" id="KW-0812">Transmembrane</keyword>
<dbReference type="InterPro" id="IPR011009">
    <property type="entry name" value="Kinase-like_dom_sf"/>
</dbReference>
<evidence type="ECO:0000256" key="5">
    <source>
        <dbReference type="ARBA" id="ARBA00022729"/>
    </source>
</evidence>
<dbReference type="InterPro" id="IPR046800">
    <property type="entry name" value="Plexin_RBD"/>
</dbReference>
<organism evidence="18 19">
    <name type="scientific">Limosa lapponica baueri</name>
    <dbReference type="NCBI Taxonomy" id="1758121"/>
    <lineage>
        <taxon>Eukaryota</taxon>
        <taxon>Metazoa</taxon>
        <taxon>Chordata</taxon>
        <taxon>Craniata</taxon>
        <taxon>Vertebrata</taxon>
        <taxon>Euteleostomi</taxon>
        <taxon>Archelosauria</taxon>
        <taxon>Archosauria</taxon>
        <taxon>Dinosauria</taxon>
        <taxon>Saurischia</taxon>
        <taxon>Theropoda</taxon>
        <taxon>Coelurosauria</taxon>
        <taxon>Aves</taxon>
        <taxon>Neognathae</taxon>
        <taxon>Neoaves</taxon>
        <taxon>Charadriiformes</taxon>
        <taxon>Scolopacidae</taxon>
        <taxon>Limosa</taxon>
    </lineage>
</organism>
<evidence type="ECO:0000256" key="10">
    <source>
        <dbReference type="ARBA" id="ARBA00023170"/>
    </source>
</evidence>
<dbReference type="Pfam" id="PF08337">
    <property type="entry name" value="Plexin_cytopl"/>
    <property type="match status" value="1"/>
</dbReference>
<evidence type="ECO:0000256" key="7">
    <source>
        <dbReference type="ARBA" id="ARBA00022989"/>
    </source>
</evidence>
<dbReference type="Pfam" id="PF24317">
    <property type="entry name" value="PSI_Plexin-B"/>
    <property type="match status" value="1"/>
</dbReference>
<dbReference type="Gene3D" id="3.10.20.90">
    <property type="entry name" value="Phosphatidylinositol 3-kinase Catalytic Subunit, Chain A, domain 1"/>
    <property type="match status" value="1"/>
</dbReference>
<dbReference type="EMBL" id="KZ506483">
    <property type="protein sequence ID" value="PKU39443.1"/>
    <property type="molecule type" value="Genomic_DNA"/>
</dbReference>
<dbReference type="SMART" id="SM00429">
    <property type="entry name" value="IPT"/>
    <property type="match status" value="2"/>
</dbReference>
<dbReference type="InterPro" id="IPR015943">
    <property type="entry name" value="WD40/YVTN_repeat-like_dom_sf"/>
</dbReference>
<feature type="compositionally biased region" description="Low complexity" evidence="13">
    <location>
        <begin position="681"/>
        <end position="697"/>
    </location>
</feature>
<keyword evidence="3" id="KW-1003">Cell membrane</keyword>
<dbReference type="InterPro" id="IPR014756">
    <property type="entry name" value="Ig_E-set"/>
</dbReference>
<evidence type="ECO:0000259" key="16">
    <source>
        <dbReference type="PROSITE" id="PS50011"/>
    </source>
</evidence>
<evidence type="ECO:0000256" key="15">
    <source>
        <dbReference type="SAM" id="SignalP"/>
    </source>
</evidence>
<dbReference type="Gene3D" id="2.60.40.10">
    <property type="entry name" value="Immunoglobulins"/>
    <property type="match status" value="4"/>
</dbReference>
<feature type="region of interest" description="Disordered" evidence="13">
    <location>
        <begin position="832"/>
        <end position="867"/>
    </location>
</feature>
<comment type="caution">
    <text evidence="12">Lacks conserved residue(s) required for the propagation of feature annotation.</text>
</comment>
<dbReference type="GO" id="GO:0050772">
    <property type="term" value="P:positive regulation of axonogenesis"/>
    <property type="evidence" value="ECO:0007669"/>
    <property type="project" value="TreeGrafter"/>
</dbReference>
<dbReference type="Pfam" id="PF20170">
    <property type="entry name" value="Plexin_RBD"/>
    <property type="match status" value="1"/>
</dbReference>
<dbReference type="Pfam" id="PF17960">
    <property type="entry name" value="TIG_plexin"/>
    <property type="match status" value="1"/>
</dbReference>
<evidence type="ECO:0000256" key="11">
    <source>
        <dbReference type="ARBA" id="ARBA00023180"/>
    </source>
</evidence>
<dbReference type="SUPFAM" id="SSF101912">
    <property type="entry name" value="Sema domain"/>
    <property type="match status" value="1"/>
</dbReference>
<name>A0A2I0U0I4_LIMLA</name>
<dbReference type="InterPro" id="IPR041019">
    <property type="entry name" value="TIG1_plexin"/>
</dbReference>
<dbReference type="GO" id="GO:0002116">
    <property type="term" value="C:semaphorin receptor complex"/>
    <property type="evidence" value="ECO:0007669"/>
    <property type="project" value="TreeGrafter"/>
</dbReference>
<dbReference type="OrthoDB" id="125363at2759"/>
<dbReference type="Pfam" id="PF01833">
    <property type="entry name" value="TIG"/>
    <property type="match status" value="2"/>
</dbReference>
<reference evidence="19" key="2">
    <citation type="submission" date="2017-12" db="EMBL/GenBank/DDBJ databases">
        <title>Genome sequence of the Bar-tailed Godwit (Limosa lapponica baueri).</title>
        <authorList>
            <person name="Lima N.C.B."/>
            <person name="Parody-Merino A.M."/>
            <person name="Battley P.F."/>
            <person name="Fidler A.E."/>
            <person name="Prosdocimi F."/>
        </authorList>
    </citation>
    <scope>NUCLEOTIDE SEQUENCE [LARGE SCALE GENOMIC DNA]</scope>
</reference>
<dbReference type="SUPFAM" id="SSF81296">
    <property type="entry name" value="E set domains"/>
    <property type="match status" value="2"/>
</dbReference>
<dbReference type="Pfam" id="PF18020">
    <property type="entry name" value="TIG_2"/>
    <property type="match status" value="1"/>
</dbReference>
<evidence type="ECO:0000313" key="19">
    <source>
        <dbReference type="Proteomes" id="UP000233556"/>
    </source>
</evidence>
<dbReference type="CDD" id="cd11275">
    <property type="entry name" value="Sema_plexin_B1"/>
    <property type="match status" value="1"/>
</dbReference>
<feature type="signal peptide" evidence="15">
    <location>
        <begin position="1"/>
        <end position="23"/>
    </location>
</feature>
<dbReference type="FunFam" id="2.60.40.10:FF:000203">
    <property type="entry name" value="Plexin B2"/>
    <property type="match status" value="1"/>
</dbReference>
<dbReference type="Proteomes" id="UP000233556">
    <property type="component" value="Unassembled WGS sequence"/>
</dbReference>
<dbReference type="GO" id="GO:0004672">
    <property type="term" value="F:protein kinase activity"/>
    <property type="evidence" value="ECO:0007669"/>
    <property type="project" value="InterPro"/>
</dbReference>
<dbReference type="FunFam" id="2.60.40.10:FF:000705">
    <property type="entry name" value="Plexin B1"/>
    <property type="match status" value="1"/>
</dbReference>
<accession>A0A2I0U0I4</accession>
<proteinExistence type="inferred from homology"/>
<dbReference type="SUPFAM" id="SSF56112">
    <property type="entry name" value="Protein kinase-like (PK-like)"/>
    <property type="match status" value="1"/>
</dbReference>
<evidence type="ECO:0000256" key="4">
    <source>
        <dbReference type="ARBA" id="ARBA00022692"/>
    </source>
</evidence>
<dbReference type="InterPro" id="IPR036352">
    <property type="entry name" value="Semap_dom_sf"/>
</dbReference>
<dbReference type="Gene3D" id="1.10.506.10">
    <property type="entry name" value="GTPase Activation - p120gap, domain 1"/>
    <property type="match status" value="2"/>
</dbReference>
<keyword evidence="7 14" id="KW-1133">Transmembrane helix</keyword>
<dbReference type="SMART" id="SM00423">
    <property type="entry name" value="PSI"/>
    <property type="match status" value="3"/>
</dbReference>
<evidence type="ECO:0000256" key="2">
    <source>
        <dbReference type="ARBA" id="ARBA00010297"/>
    </source>
</evidence>
<comment type="similarity">
    <text evidence="2">Belongs to the plexin family.</text>
</comment>
<keyword evidence="5 15" id="KW-0732">Signal</keyword>
<keyword evidence="11" id="KW-0325">Glycoprotein</keyword>
<evidence type="ECO:0000256" key="3">
    <source>
        <dbReference type="ARBA" id="ARBA00022475"/>
    </source>
</evidence>
<dbReference type="SMART" id="SM00630">
    <property type="entry name" value="Sema"/>
    <property type="match status" value="1"/>
</dbReference>
<evidence type="ECO:0000256" key="8">
    <source>
        <dbReference type="ARBA" id="ARBA00023136"/>
    </source>
</evidence>
<feature type="domain" description="Sema" evidence="17">
    <location>
        <begin position="8"/>
        <end position="488"/>
    </location>
</feature>
<dbReference type="GO" id="GO:0005886">
    <property type="term" value="C:plasma membrane"/>
    <property type="evidence" value="ECO:0007669"/>
    <property type="project" value="UniProtKB-SubCell"/>
</dbReference>
<comment type="subcellular location">
    <subcellularLocation>
        <location evidence="1">Cell membrane</location>
        <topology evidence="1">Single-pass type I membrane protein</topology>
    </subcellularLocation>
</comment>
<dbReference type="InterPro" id="IPR008936">
    <property type="entry name" value="Rho_GTPase_activation_prot"/>
</dbReference>
<dbReference type="Pfam" id="PF01437">
    <property type="entry name" value="PSI"/>
    <property type="match status" value="1"/>
</dbReference>
<evidence type="ECO:0000256" key="6">
    <source>
        <dbReference type="ARBA" id="ARBA00022737"/>
    </source>
</evidence>
<dbReference type="InterPro" id="IPR013548">
    <property type="entry name" value="Plexin_cytoplasmic_RasGAP_dom"/>
</dbReference>
<evidence type="ECO:0000313" key="18">
    <source>
        <dbReference type="EMBL" id="PKU39443.1"/>
    </source>
</evidence>
<feature type="chain" id="PRO_5014173701" evidence="15">
    <location>
        <begin position="24"/>
        <end position="1948"/>
    </location>
</feature>
<dbReference type="SUPFAM" id="SSF103575">
    <property type="entry name" value="Plexin repeat"/>
    <property type="match status" value="1"/>
</dbReference>
<feature type="region of interest" description="Disordered" evidence="13">
    <location>
        <begin position="681"/>
        <end position="701"/>
    </location>
</feature>
<dbReference type="InterPro" id="IPR016201">
    <property type="entry name" value="PSI"/>
</dbReference>
<dbReference type="GO" id="GO:0007162">
    <property type="term" value="P:negative regulation of cell adhesion"/>
    <property type="evidence" value="ECO:0007669"/>
    <property type="project" value="TreeGrafter"/>
</dbReference>
<evidence type="ECO:0000256" key="13">
    <source>
        <dbReference type="SAM" id="MobiDB-lite"/>
    </source>
</evidence>
<dbReference type="Pfam" id="PF01403">
    <property type="entry name" value="Sema"/>
    <property type="match status" value="1"/>
</dbReference>
<dbReference type="PROSITE" id="PS00108">
    <property type="entry name" value="PROTEIN_KINASE_ST"/>
    <property type="match status" value="1"/>
</dbReference>
<dbReference type="InterPro" id="IPR000719">
    <property type="entry name" value="Prot_kinase_dom"/>
</dbReference>
<dbReference type="GO" id="GO:0005524">
    <property type="term" value="F:ATP binding"/>
    <property type="evidence" value="ECO:0007669"/>
    <property type="project" value="InterPro"/>
</dbReference>
<sequence length="1948" mass="215798">MPLGTFLLPVLCFLGAAIPRGLQYVTFSRNATKFLHLSMDLESGTIYLGATNFLFQLTSDLLLKNVVQTGPVLDSKDCLPPVSKLECPQAHHTDNHNKLLLVNTVQKELIVCGSVHQGICEKRSLTSIDHVLFRPESPGDTQYVAANDPNITTVGLIAYSKDEVPLLFVGRGYTSRGVGGGIPPITTRNLRAHGGDVQATDSHSIFSYEETAKLAVGRLSEYNHHFIKSFTYRSSVYFLFYRRDLKSQSREYKTYISRICLDDSHYYSYVELPLLCQSKTNTYSLLQAAYVTRPGKDLAQGQLDTEGEVLFAAFSAWQASSGKLSEESALCVYAMEEVDRLTNWTRDVCYMRDGKSEQGTEVAYIEYDVSSNCVQLPADTLYAYPCGSDHTPSPMASRVPLEAAPLLEKTEARLTAVAVNVEDGHTIAFLGDSRGRLHKLNSMVSGDLLFDQLQEHLFVMTQSMVAKVPILECSLYSDCESCLALKDPYCGWCVLQGRCSRRSECLRSRLSEQWLWSFNSTQQCLSVQSLTPANISREEKRNIFLAISDLPSLREEEFYSCYFEDYESPAVLTESGIMCPSPDPSQAPALPTGADHVTIKLVVRFHDIFIASVDFSFYDCAAVALLWKSAPCQKCVSSLWGCNWCIQQHLCTHKAACEEGTIIYNERAQIPTSSVFPSSAAPLTKSSTTAPTATTKPITPPMRVVPSTVPPTEPNHATLSAASDVTTEPTEILSYTYLTLSTEAASLQAITESPLPPPADKPAVTVLETTSPAASVLTSPSKNVDHAALPTEGPATAQEPGRTDPPTTLVGSPLHTFAAAVTPSPHVTSFKWPPSPFPTTEALTSASPSPQTPSQVPGDPAASDDSPRLLRTELPASELPSSAPPDWLLEEGTELQDTEDWMDLLQAENDTSPFSASTLLSGDGDSSERDVPDFPRILHPDLDYQYDAPEFWEENEELIWGPDACPCVQGIQGSSLFPVNVARKITLLGKNFHLYQDQQWDYECVLNLEGRTVVMDAYVEGEETNRSLCYITCQMNQYSYTASQLEFNAVVFVQRQRHLRVDSAADLHVTFYNCSVGHSDCSRCQTADSKYNCVWCGGDNPSCIFRGSCKEEIEDLCPAPLIHSVYPLSGPVEGGTRITITGSNLGQKHQDIAETVTVAGIPCAVDAQEYEISSSIVCVTGGSWTERSGHIVVEVPGGGRGVSGHIFTYQNPELKSIVPTQGPKAGGTCLTLLGSKLLTGHPNEISVLLGDLPCHILSEMTEDQLACQTSPSNVSAELPVTIKYGDQERRLEGSLFRYTLDPNITFAEPPKSFLSGGRVLRVHGYNLDVVQKPKIRVTVSPSERRRRGLGRWRRIIPDTECPEDALCSVQQGENLDLAISKDEVMAMIGEGICVVKTLTRNHLYCEPPSEQPAPRHRTKREGTDLLPEFTVQMGNLNFLLGRVQYDTESQLTFPLEAQIGLGVGASFVALIVLVIVFIYRTETVVEKLLTNWMSICLYAFVRDSVGEPLYMLFRGIKHQVDKGPVDWVTGKAKYTLNDNRLLREDLEYRTLTLNALTQAGVAAGGAEDSQGISAKVLDCDTITQVKEKILDQIYKGTPYCHRPDPDTLDLGEQNFLVPKLNKEVEEWLLLSVHTTEVPDGATVALVPRLTKHIHRENQDYIPGEKTPMLEDADEGGIKLWHLVKPTEEPELPKHRRGSLRDRERAKAIPEIYLTRLLSMKDSPINKLLYARDIPRYKQMVERYYADIRQTISASDQEMNSALAELSRNYSGDLNSLVALHELYKYINKYYDQVNSMKKKDQAGENIVCLLDDFRMIGENGFHILQLRSAAALVLAGLHFLHKRCRIIHADIKPENVLLYGRDKSLQKLLPDAFDCGQRTDLRLKGPGALLRISRLSPRSLHSILADRHKWTKDEVTPFTAFLLPALQYSPQRRATAAQCLQHAWLSAP</sequence>
<evidence type="ECO:0000256" key="1">
    <source>
        <dbReference type="ARBA" id="ARBA00004251"/>
    </source>
</evidence>
<dbReference type="CDD" id="cd01180">
    <property type="entry name" value="IPT_plexin_repeat1"/>
    <property type="match status" value="1"/>
</dbReference>